<feature type="transmembrane region" description="Helical" evidence="2">
    <location>
        <begin position="340"/>
        <end position="365"/>
    </location>
</feature>
<feature type="transmembrane region" description="Helical" evidence="2">
    <location>
        <begin position="229"/>
        <end position="253"/>
    </location>
</feature>
<dbReference type="Proteomes" id="UP001214638">
    <property type="component" value="Unassembled WGS sequence"/>
</dbReference>
<feature type="transmembrane region" description="Helical" evidence="2">
    <location>
        <begin position="386"/>
        <end position="406"/>
    </location>
</feature>
<keyword evidence="4" id="KW-1185">Reference proteome</keyword>
<dbReference type="GeneID" id="94336254"/>
<dbReference type="KEGG" id="bdw:94336254"/>
<evidence type="ECO:0000313" key="3">
    <source>
        <dbReference type="EMBL" id="KAK2196707.1"/>
    </source>
</evidence>
<dbReference type="RefSeq" id="XP_067803549.1">
    <property type="nucleotide sequence ID" value="XM_067946985.1"/>
</dbReference>
<feature type="transmembrane region" description="Helical" evidence="2">
    <location>
        <begin position="487"/>
        <end position="506"/>
    </location>
</feature>
<evidence type="ECO:0000256" key="2">
    <source>
        <dbReference type="SAM" id="Phobius"/>
    </source>
</evidence>
<comment type="caution">
    <text evidence="3">The sequence shown here is derived from an EMBL/GenBank/DDBJ whole genome shotgun (WGS) entry which is preliminary data.</text>
</comment>
<feature type="compositionally biased region" description="Acidic residues" evidence="1">
    <location>
        <begin position="1"/>
        <end position="10"/>
    </location>
</feature>
<keyword evidence="2" id="KW-1133">Transmembrane helix</keyword>
<reference evidence="3" key="1">
    <citation type="journal article" date="2023" name="Nat. Microbiol.">
        <title>Babesia duncani multi-omics identifies virulence factors and drug targets.</title>
        <authorList>
            <person name="Singh P."/>
            <person name="Lonardi S."/>
            <person name="Liang Q."/>
            <person name="Vydyam P."/>
            <person name="Khabirova E."/>
            <person name="Fang T."/>
            <person name="Gihaz S."/>
            <person name="Thekkiniath J."/>
            <person name="Munshi M."/>
            <person name="Abel S."/>
            <person name="Ciampossin L."/>
            <person name="Batugedara G."/>
            <person name="Gupta M."/>
            <person name="Lu X.M."/>
            <person name="Lenz T."/>
            <person name="Chakravarty S."/>
            <person name="Cornillot E."/>
            <person name="Hu Y."/>
            <person name="Ma W."/>
            <person name="Gonzalez L.M."/>
            <person name="Sanchez S."/>
            <person name="Estrada K."/>
            <person name="Sanchez-Flores A."/>
            <person name="Montero E."/>
            <person name="Harb O.S."/>
            <person name="Le Roch K.G."/>
            <person name="Mamoun C.B."/>
        </authorList>
    </citation>
    <scope>NUCLEOTIDE SEQUENCE</scope>
    <source>
        <strain evidence="3">WA1</strain>
    </source>
</reference>
<organism evidence="3 4">
    <name type="scientific">Babesia duncani</name>
    <dbReference type="NCBI Taxonomy" id="323732"/>
    <lineage>
        <taxon>Eukaryota</taxon>
        <taxon>Sar</taxon>
        <taxon>Alveolata</taxon>
        <taxon>Apicomplexa</taxon>
        <taxon>Aconoidasida</taxon>
        <taxon>Piroplasmida</taxon>
        <taxon>Babesiidae</taxon>
        <taxon>Babesia</taxon>
    </lineage>
</organism>
<protein>
    <submittedName>
        <fullName evidence="3">Uncharacterized protein</fullName>
    </submittedName>
</protein>
<evidence type="ECO:0000313" key="4">
    <source>
        <dbReference type="Proteomes" id="UP001214638"/>
    </source>
</evidence>
<feature type="transmembrane region" description="Helical" evidence="2">
    <location>
        <begin position="138"/>
        <end position="159"/>
    </location>
</feature>
<dbReference type="EMBL" id="JALLKP010000002">
    <property type="protein sequence ID" value="KAK2196707.1"/>
    <property type="molecule type" value="Genomic_DNA"/>
</dbReference>
<name>A0AAD9UPB3_9APIC</name>
<feature type="region of interest" description="Disordered" evidence="1">
    <location>
        <begin position="1"/>
        <end position="21"/>
    </location>
</feature>
<feature type="transmembrane region" description="Helical" evidence="2">
    <location>
        <begin position="79"/>
        <end position="103"/>
    </location>
</feature>
<gene>
    <name evidence="3" type="ORF">BdWA1_001956</name>
</gene>
<feature type="transmembrane region" description="Helical" evidence="2">
    <location>
        <begin position="453"/>
        <end position="475"/>
    </location>
</feature>
<feature type="transmembrane region" description="Helical" evidence="2">
    <location>
        <begin position="306"/>
        <end position="328"/>
    </location>
</feature>
<accession>A0AAD9UPB3</accession>
<proteinExistence type="predicted"/>
<keyword evidence="2" id="KW-0812">Transmembrane</keyword>
<feature type="transmembrane region" description="Helical" evidence="2">
    <location>
        <begin position="115"/>
        <end position="132"/>
    </location>
</feature>
<evidence type="ECO:0000256" key="1">
    <source>
        <dbReference type="SAM" id="MobiDB-lite"/>
    </source>
</evidence>
<feature type="transmembrane region" description="Helical" evidence="2">
    <location>
        <begin position="202"/>
        <end position="223"/>
    </location>
</feature>
<feature type="transmembrane region" description="Helical" evidence="2">
    <location>
        <begin position="412"/>
        <end position="432"/>
    </location>
</feature>
<sequence>MTMGLDDTEEGFLPGSSENDSNVNVQIDDVYRQIPPTCGTCVDIQDHEDTCRCYFYGQLANGTKCAIWWSMIGFLSNQLIQSSIGITLVACVFNLALMFSSLFNGLVAEVVPIKYLLCFTIVVRALIWVFFIPFSWFFWVSFLECRIAFISSFIFWIALDGITVGLSNTCDLVYDGVDRISHQYDLVIPQGMHSQMGNTYQIIFDLSFGILLIPIGVVMYSIGEIFKEGLIVVALVGGSIFFVLSCLSLCFYLKGMNGRLSASYLSDVQEITLSMSTITSEICSRLLDIKDGMKIAYLQTGLLKNVIILAVLTAFEDSITLLVIPVIAQTNIWFENPSPHLVNLLGICFIALGKIGGFANGLYISYRYNEAELLQTQNSSRLVRKFLSFSAIAMLLLQGSIVSLKIIPNCNWLSIILMGFGILSFYACTAFPKVVTSSAVQSTISNHPLSYKLFDFVDTFTIIVNIVILLLLTGLCLHSNSTFNAENIVFHTGAAYIVIQLIISIWNKCSQI</sequence>
<dbReference type="AlphaFoldDB" id="A0AAD9UPB3"/>
<keyword evidence="2" id="KW-0472">Membrane</keyword>